<gene>
    <name evidence="6" type="ORF">V757_11700</name>
</gene>
<dbReference type="GO" id="GO:0005829">
    <property type="term" value="C:cytosol"/>
    <property type="evidence" value="ECO:0007669"/>
    <property type="project" value="TreeGrafter"/>
</dbReference>
<keyword evidence="2" id="KW-0808">Transferase</keyword>
<protein>
    <submittedName>
        <fullName evidence="6">Phosphatidylinositol kinase</fullName>
    </submittedName>
</protein>
<organism evidence="6 7">
    <name type="scientific">Pelistega indica</name>
    <dbReference type="NCBI Taxonomy" id="1414851"/>
    <lineage>
        <taxon>Bacteria</taxon>
        <taxon>Pseudomonadati</taxon>
        <taxon>Pseudomonadota</taxon>
        <taxon>Betaproteobacteria</taxon>
        <taxon>Burkholderiales</taxon>
        <taxon>Alcaligenaceae</taxon>
        <taxon>Pelistega</taxon>
    </lineage>
</organism>
<dbReference type="RefSeq" id="WP_023953037.1">
    <property type="nucleotide sequence ID" value="NZ_AYSV01000127.1"/>
</dbReference>
<evidence type="ECO:0000313" key="6">
    <source>
        <dbReference type="EMBL" id="ETD67131.1"/>
    </source>
</evidence>
<proteinExistence type="inferred from homology"/>
<name>V8FTB6_9BURK</name>
<feature type="domain" description="HipA-like C-terminal" evidence="4">
    <location>
        <begin position="163"/>
        <end position="389"/>
    </location>
</feature>
<dbReference type="OrthoDB" id="9805913at2"/>
<dbReference type="InterPro" id="IPR017508">
    <property type="entry name" value="HipA_N1"/>
</dbReference>
<reference evidence="6 7" key="1">
    <citation type="submission" date="2013-11" db="EMBL/GenBank/DDBJ databases">
        <title>Genomic analysis of Pelistega sp. HM-7.</title>
        <authorList>
            <person name="Kumbhare S.V."/>
            <person name="Shetty S.A."/>
            <person name="Sharma O."/>
            <person name="Dhotre D.P."/>
        </authorList>
    </citation>
    <scope>NUCLEOTIDE SEQUENCE [LARGE SCALE GENOMIC DNA]</scope>
    <source>
        <strain evidence="6 7">HM-7</strain>
    </source>
</reference>
<evidence type="ECO:0000256" key="1">
    <source>
        <dbReference type="ARBA" id="ARBA00010164"/>
    </source>
</evidence>
<dbReference type="PATRIC" id="fig|1414851.3.peg.2438"/>
<keyword evidence="7" id="KW-1185">Reference proteome</keyword>
<dbReference type="InterPro" id="IPR052028">
    <property type="entry name" value="HipA_Ser/Thr_kinase"/>
</dbReference>
<dbReference type="Pfam" id="PF07804">
    <property type="entry name" value="HipA_C"/>
    <property type="match status" value="1"/>
</dbReference>
<evidence type="ECO:0000256" key="3">
    <source>
        <dbReference type="ARBA" id="ARBA00022777"/>
    </source>
</evidence>
<comment type="caution">
    <text evidence="6">The sequence shown here is derived from an EMBL/GenBank/DDBJ whole genome shotgun (WGS) entry which is preliminary data.</text>
</comment>
<dbReference type="EMBL" id="AYSV01000127">
    <property type="protein sequence ID" value="ETD67131.1"/>
    <property type="molecule type" value="Genomic_DNA"/>
</dbReference>
<dbReference type="PANTHER" id="PTHR37419:SF8">
    <property type="entry name" value="TOXIN YJJJ"/>
    <property type="match status" value="1"/>
</dbReference>
<evidence type="ECO:0000313" key="7">
    <source>
        <dbReference type="Proteomes" id="UP000018766"/>
    </source>
</evidence>
<evidence type="ECO:0000259" key="4">
    <source>
        <dbReference type="Pfam" id="PF07804"/>
    </source>
</evidence>
<dbReference type="AlphaFoldDB" id="V8FTB6"/>
<evidence type="ECO:0000256" key="2">
    <source>
        <dbReference type="ARBA" id="ARBA00022679"/>
    </source>
</evidence>
<dbReference type="Proteomes" id="UP000018766">
    <property type="component" value="Unassembled WGS sequence"/>
</dbReference>
<dbReference type="Pfam" id="PF13657">
    <property type="entry name" value="Couple_hipA"/>
    <property type="match status" value="1"/>
</dbReference>
<dbReference type="Gene3D" id="1.10.1070.20">
    <property type="match status" value="1"/>
</dbReference>
<keyword evidence="3 6" id="KW-0418">Kinase</keyword>
<evidence type="ECO:0000259" key="5">
    <source>
        <dbReference type="Pfam" id="PF13657"/>
    </source>
</evidence>
<comment type="similarity">
    <text evidence="1">Belongs to the HipA Ser/Thr kinase family.</text>
</comment>
<dbReference type="GO" id="GO:0004674">
    <property type="term" value="F:protein serine/threonine kinase activity"/>
    <property type="evidence" value="ECO:0007669"/>
    <property type="project" value="TreeGrafter"/>
</dbReference>
<feature type="domain" description="HipA N-terminal subdomain 1" evidence="5">
    <location>
        <begin position="21"/>
        <end position="121"/>
    </location>
</feature>
<dbReference type="InterPro" id="IPR012893">
    <property type="entry name" value="HipA-like_C"/>
</dbReference>
<accession>V8FTB6</accession>
<sequence>MTNFNPTRQLAVYRTLSTGQKVLVGELAQNKQGVYFQYQSDYLEKFDNLSPFRLQANSTLQLALAGLHGGLHGVFADSLPDGWGLLLQDRYFRSKGIAPSQVTAMDRLAFVGQSAMGALSYEPYMIWQSENNETSFAQLGLQAQAVFDGQTDEVLQTLIAAGSSGGARPKAQLYSNSDLTKFCRTIGQKGDDAWLIKFTSHQLALGHDEGICEAVYLTMAQIAGIQTTEWKLLSAPKESGANAWLAVKRFDWLPANAGRLHLLSAAGLLDADFRLPSLDYIDLIKASKILTKDTQASKQQFLRAMFNLFAANQDDHSKNWAFLQQDNAQWQLSPFYDATFSPQKFGEHATAFLGQGKQPALKTIQKLADIAGFDSWSEARIIIRGVVDALSMFQQYAKNFGVSKNNIRLIQQYLDDLYKQNRQLLE</sequence>
<dbReference type="PANTHER" id="PTHR37419">
    <property type="entry name" value="SERINE/THREONINE-PROTEIN KINASE TOXIN HIPA"/>
    <property type="match status" value="1"/>
</dbReference>